<sequence length="257" mass="29297">MARRSKKVDFLENLSAVTEQMQDKDREANLRREKERGELSTLPLERIRNRESNTRALNMEHVKSLKESISTLGLIEPLVVDQEKVLLAGGHRLAAIALLLDTEPDTFEKHFQNSAIPVRVMPFTAEDEPNRALQVEVAENEYRRDYTPAEVKGIAERLIEAGYKDVKGRPKKGEKVLMPALSTVVGKNRRTIQRYLHGESPKSRTDVHLFLKKAKKSLESWQKQHNQNTLANQELSKELPQILSLLDDAIKQDSASE</sequence>
<dbReference type="AlphaFoldDB" id="A0A0N8KLW6"/>
<comment type="caution">
    <text evidence="2">The sequence shown here is derived from an EMBL/GenBank/DDBJ whole genome shotgun (WGS) entry which is preliminary data.</text>
</comment>
<dbReference type="Proteomes" id="UP000050465">
    <property type="component" value="Unassembled WGS sequence"/>
</dbReference>
<evidence type="ECO:0000259" key="1">
    <source>
        <dbReference type="SMART" id="SM00470"/>
    </source>
</evidence>
<dbReference type="GO" id="GO:0005694">
    <property type="term" value="C:chromosome"/>
    <property type="evidence" value="ECO:0007669"/>
    <property type="project" value="TreeGrafter"/>
</dbReference>
<proteinExistence type="predicted"/>
<dbReference type="GO" id="GO:0045881">
    <property type="term" value="P:positive regulation of sporulation resulting in formation of a cellular spore"/>
    <property type="evidence" value="ECO:0007669"/>
    <property type="project" value="TreeGrafter"/>
</dbReference>
<dbReference type="GO" id="GO:0007059">
    <property type="term" value="P:chromosome segregation"/>
    <property type="evidence" value="ECO:0007669"/>
    <property type="project" value="TreeGrafter"/>
</dbReference>
<feature type="domain" description="ParB-like N-terminal" evidence="1">
    <location>
        <begin position="40"/>
        <end position="141"/>
    </location>
</feature>
<dbReference type="Pfam" id="PF02195">
    <property type="entry name" value="ParB_N"/>
    <property type="match status" value="1"/>
</dbReference>
<name>A0A0N8KLW6_9CYAN</name>
<dbReference type="STRING" id="1666911.HLUCCA11_22415"/>
<dbReference type="Gene3D" id="3.90.1530.10">
    <property type="entry name" value="Conserved hypothetical protein from pyrococcus furiosus pfu- 392566-001, ParB domain"/>
    <property type="match status" value="1"/>
</dbReference>
<organism evidence="2 3">
    <name type="scientific">Phormidesmis priestleyi Ana</name>
    <dbReference type="NCBI Taxonomy" id="1666911"/>
    <lineage>
        <taxon>Bacteria</taxon>
        <taxon>Bacillati</taxon>
        <taxon>Cyanobacteriota</taxon>
        <taxon>Cyanophyceae</taxon>
        <taxon>Leptolyngbyales</taxon>
        <taxon>Leptolyngbyaceae</taxon>
        <taxon>Phormidesmis</taxon>
    </lineage>
</organism>
<dbReference type="InterPro" id="IPR050336">
    <property type="entry name" value="Chromosome_partition/occlusion"/>
</dbReference>
<dbReference type="InterPro" id="IPR036086">
    <property type="entry name" value="ParB/Sulfiredoxin_sf"/>
</dbReference>
<evidence type="ECO:0000313" key="2">
    <source>
        <dbReference type="EMBL" id="KPQ32082.1"/>
    </source>
</evidence>
<reference evidence="2 3" key="1">
    <citation type="submission" date="2015-09" db="EMBL/GenBank/DDBJ databases">
        <title>Identification and resolution of microdiversity through metagenomic sequencing of parallel consortia.</title>
        <authorList>
            <person name="Nelson W.C."/>
            <person name="Romine M.F."/>
            <person name="Lindemann S.R."/>
        </authorList>
    </citation>
    <scope>NUCLEOTIDE SEQUENCE [LARGE SCALE GENOMIC DNA]</scope>
    <source>
        <strain evidence="2">Ana</strain>
    </source>
</reference>
<accession>A0A0N8KLW6</accession>
<dbReference type="SMART" id="SM00470">
    <property type="entry name" value="ParB"/>
    <property type="match status" value="1"/>
</dbReference>
<dbReference type="EMBL" id="LJZR01000070">
    <property type="protein sequence ID" value="KPQ32082.1"/>
    <property type="molecule type" value="Genomic_DNA"/>
</dbReference>
<evidence type="ECO:0000313" key="3">
    <source>
        <dbReference type="Proteomes" id="UP000050465"/>
    </source>
</evidence>
<dbReference type="SUPFAM" id="SSF110849">
    <property type="entry name" value="ParB/Sulfiredoxin"/>
    <property type="match status" value="1"/>
</dbReference>
<dbReference type="PANTHER" id="PTHR33375:SF1">
    <property type="entry name" value="CHROMOSOME-PARTITIONING PROTEIN PARB-RELATED"/>
    <property type="match status" value="1"/>
</dbReference>
<dbReference type="InterPro" id="IPR003115">
    <property type="entry name" value="ParB_N"/>
</dbReference>
<protein>
    <submittedName>
        <fullName evidence="2">Putative transcriptional regulator</fullName>
    </submittedName>
</protein>
<gene>
    <name evidence="2" type="ORF">HLUCCA11_22415</name>
</gene>
<dbReference type="PANTHER" id="PTHR33375">
    <property type="entry name" value="CHROMOSOME-PARTITIONING PROTEIN PARB-RELATED"/>
    <property type="match status" value="1"/>
</dbReference>